<dbReference type="AlphaFoldDB" id="A0AAW0DQM1"/>
<evidence type="ECO:0000313" key="2">
    <source>
        <dbReference type="Proteomes" id="UP001362999"/>
    </source>
</evidence>
<evidence type="ECO:0000313" key="1">
    <source>
        <dbReference type="EMBL" id="KAK7054115.1"/>
    </source>
</evidence>
<dbReference type="Proteomes" id="UP001362999">
    <property type="component" value="Unassembled WGS sequence"/>
</dbReference>
<proteinExistence type="predicted"/>
<keyword evidence="2" id="KW-1185">Reference proteome</keyword>
<gene>
    <name evidence="1" type="ORF">R3P38DRAFT_2854783</name>
</gene>
<accession>A0AAW0DQM1</accession>
<sequence>MERSKEVQEKIGELKNTMNAVLHASKDMEELDVSKSVQKRDMKDVLAKEFHSALEKVAQELKIMFPPPHEAPGHEERQEVVQVALGKVGTEVKRVCMEHELERVAIYWESTSVLIEKLVVLLGGDSINLVTRKK</sequence>
<organism evidence="1 2">
    <name type="scientific">Favolaschia claudopus</name>
    <dbReference type="NCBI Taxonomy" id="2862362"/>
    <lineage>
        <taxon>Eukaryota</taxon>
        <taxon>Fungi</taxon>
        <taxon>Dikarya</taxon>
        <taxon>Basidiomycota</taxon>
        <taxon>Agaricomycotina</taxon>
        <taxon>Agaricomycetes</taxon>
        <taxon>Agaricomycetidae</taxon>
        <taxon>Agaricales</taxon>
        <taxon>Marasmiineae</taxon>
        <taxon>Mycenaceae</taxon>
        <taxon>Favolaschia</taxon>
    </lineage>
</organism>
<name>A0AAW0DQM1_9AGAR</name>
<reference evidence="1 2" key="1">
    <citation type="journal article" date="2024" name="J Genomics">
        <title>Draft genome sequencing and assembly of Favolaschia claudopus CIRM-BRFM 2984 isolated from oak limbs.</title>
        <authorList>
            <person name="Navarro D."/>
            <person name="Drula E."/>
            <person name="Chaduli D."/>
            <person name="Cazenave R."/>
            <person name="Ahrendt S."/>
            <person name="Wang J."/>
            <person name="Lipzen A."/>
            <person name="Daum C."/>
            <person name="Barry K."/>
            <person name="Grigoriev I.V."/>
            <person name="Favel A."/>
            <person name="Rosso M.N."/>
            <person name="Martin F."/>
        </authorList>
    </citation>
    <scope>NUCLEOTIDE SEQUENCE [LARGE SCALE GENOMIC DNA]</scope>
    <source>
        <strain evidence="1 2">CIRM-BRFM 2984</strain>
    </source>
</reference>
<protein>
    <submittedName>
        <fullName evidence="1">Uncharacterized protein</fullName>
    </submittedName>
</protein>
<comment type="caution">
    <text evidence="1">The sequence shown here is derived from an EMBL/GenBank/DDBJ whole genome shotgun (WGS) entry which is preliminary data.</text>
</comment>
<dbReference type="EMBL" id="JAWWNJ010000006">
    <property type="protein sequence ID" value="KAK7054115.1"/>
    <property type="molecule type" value="Genomic_DNA"/>
</dbReference>